<dbReference type="Pfam" id="PF00205">
    <property type="entry name" value="TPP_enzyme_M"/>
    <property type="match status" value="1"/>
</dbReference>
<reference evidence="7 8" key="1">
    <citation type="submission" date="2011-08" db="EMBL/GenBank/DDBJ databases">
        <title>The Genome Sequence of Selenomonas infelix ATCC 43532.</title>
        <authorList>
            <consortium name="The Broad Institute Genome Sequencing Platform"/>
            <person name="Earl A."/>
            <person name="Ward D."/>
            <person name="Feldgarden M."/>
            <person name="Gevers D."/>
            <person name="Izard J."/>
            <person name="Blanton J.M."/>
            <person name="Baranova O.V."/>
            <person name="Dewhirst F.E."/>
            <person name="Young S.K."/>
            <person name="Zeng Q."/>
            <person name="Gargeya S."/>
            <person name="Fitzgerald M."/>
            <person name="Haas B."/>
            <person name="Abouelleil A."/>
            <person name="Alvarado L."/>
            <person name="Arachchi H.M."/>
            <person name="Berlin A."/>
            <person name="Brown A."/>
            <person name="Chapman S.B."/>
            <person name="Chen Z."/>
            <person name="Dunbar C."/>
            <person name="Freedman E."/>
            <person name="Gearin G."/>
            <person name="Gellesch M."/>
            <person name="Goldberg J."/>
            <person name="Griggs A."/>
            <person name="Gujja S."/>
            <person name="Heiman D."/>
            <person name="Howarth C."/>
            <person name="Larson L."/>
            <person name="Lui A."/>
            <person name="MacDonald P.J.P."/>
            <person name="Montmayeur A."/>
            <person name="Murphy C."/>
            <person name="Neiman D."/>
            <person name="Pearson M."/>
            <person name="Priest M."/>
            <person name="Roberts A."/>
            <person name="Saif S."/>
            <person name="Shea T."/>
            <person name="Shenoy N."/>
            <person name="Sisk P."/>
            <person name="Stolte C."/>
            <person name="Sykes S."/>
            <person name="Wortman J."/>
            <person name="Nusbaum C."/>
            <person name="Birren B."/>
        </authorList>
    </citation>
    <scope>NUCLEOTIDE SEQUENCE [LARGE SCALE GENOMIC DNA]</scope>
    <source>
        <strain evidence="7 8">ATCC 43532</strain>
    </source>
</reference>
<dbReference type="GO" id="GO:0030976">
    <property type="term" value="F:thiamine pyrophosphate binding"/>
    <property type="evidence" value="ECO:0007669"/>
    <property type="project" value="InterPro"/>
</dbReference>
<dbReference type="Pfam" id="PF02776">
    <property type="entry name" value="TPP_enzyme_N"/>
    <property type="match status" value="1"/>
</dbReference>
<dbReference type="InterPro" id="IPR029061">
    <property type="entry name" value="THDP-binding"/>
</dbReference>
<dbReference type="Gene3D" id="3.40.50.1220">
    <property type="entry name" value="TPP-binding domain"/>
    <property type="match status" value="1"/>
</dbReference>
<dbReference type="InterPro" id="IPR012001">
    <property type="entry name" value="Thiamin_PyroP_enz_TPP-bd_dom"/>
</dbReference>
<sequence>MKLSDYVVEFLRRREVQDVFLLSGGGIMHLLDSLAKEDRIHKYYNLHEQASGFAADGYAQYANKLGVVFATTGPGATNVVTSLASAYIDSTPLLVISGQVRRDTITTLAGVRQTGAQEVGIIPIVESVTKYAVTVMDPADIRYVLERAVYTALHNRPGTVWVDIPLDVQAAEIDPSSLRGYKPEEKAAAANAEDLREIAAMLAAAKRPVILAGTGVMLAGAREAFVQMVNELQIPTVTSRRARRLFHRGGDRYFYGSAGMVAPRYANYVLQNADFLLVIGSGLRYYLTAYNDANFAPHARKAIVNIHPSEIEKLGMTVDKAVVMDAVAFIAAFSDLCRMRKMPDWQGWIAYADEMREKYPALSEVIPHVDGLTDGYMVTKYINQYAGTDDVYVASPSAFAYGYNVYELHDGQEYICPVGLGSMGTGLPCAIGACIASGKKRTILGEGDGSLQHNIQELALLRQYDLPIKIFIDSNNGYRQIYTMQQMHFAGRFAGCTPESGVGMPNLCSIAEAYGLDYYEIVCADETEEIVRRALADDVPAIINMVSSPAVEFVPIIKSRIGADGKMISSKLEDLYPFLPEEEQRRNMERCRKMTESAR</sequence>
<dbReference type="HOGENOM" id="CLU_013748_1_3_9"/>
<evidence type="ECO:0000259" key="6">
    <source>
        <dbReference type="Pfam" id="PF02776"/>
    </source>
</evidence>
<dbReference type="InterPro" id="IPR045229">
    <property type="entry name" value="TPP_enz"/>
</dbReference>
<dbReference type="InterPro" id="IPR029035">
    <property type="entry name" value="DHS-like_NAD/FAD-binding_dom"/>
</dbReference>
<keyword evidence="8" id="KW-1185">Reference proteome</keyword>
<dbReference type="OrthoDB" id="4494979at2"/>
<feature type="domain" description="Thiamine pyrophosphate enzyme TPP-binding" evidence="5">
    <location>
        <begin position="404"/>
        <end position="544"/>
    </location>
</feature>
<comment type="similarity">
    <text evidence="1 3">Belongs to the TPP enzyme family.</text>
</comment>
<evidence type="ECO:0000313" key="8">
    <source>
        <dbReference type="Proteomes" id="UP000004129"/>
    </source>
</evidence>
<dbReference type="GO" id="GO:0009097">
    <property type="term" value="P:isoleucine biosynthetic process"/>
    <property type="evidence" value="ECO:0007669"/>
    <property type="project" value="TreeGrafter"/>
</dbReference>
<evidence type="ECO:0000259" key="4">
    <source>
        <dbReference type="Pfam" id="PF00205"/>
    </source>
</evidence>
<dbReference type="EMBL" id="ACZM01000016">
    <property type="protein sequence ID" value="EHG20352.1"/>
    <property type="molecule type" value="Genomic_DNA"/>
</dbReference>
<dbReference type="FunFam" id="3.40.50.970:FF:000007">
    <property type="entry name" value="Acetolactate synthase"/>
    <property type="match status" value="1"/>
</dbReference>
<dbReference type="AlphaFoldDB" id="G5GQY7"/>
<dbReference type="Pfam" id="PF02775">
    <property type="entry name" value="TPP_enzyme_C"/>
    <property type="match status" value="1"/>
</dbReference>
<dbReference type="PANTHER" id="PTHR18968:SF142">
    <property type="entry name" value="ACETOLACTATE SYNTHASE"/>
    <property type="match status" value="1"/>
</dbReference>
<dbReference type="STRING" id="679201.HMPREF9334_01668"/>
<dbReference type="eggNOG" id="COG0028">
    <property type="taxonomic scope" value="Bacteria"/>
</dbReference>
<organism evidence="7 8">
    <name type="scientific">Selenomonas infelix ATCC 43532</name>
    <dbReference type="NCBI Taxonomy" id="679201"/>
    <lineage>
        <taxon>Bacteria</taxon>
        <taxon>Bacillati</taxon>
        <taxon>Bacillota</taxon>
        <taxon>Negativicutes</taxon>
        <taxon>Selenomonadales</taxon>
        <taxon>Selenomonadaceae</taxon>
        <taxon>Selenomonas</taxon>
    </lineage>
</organism>
<evidence type="ECO:0000256" key="2">
    <source>
        <dbReference type="ARBA" id="ARBA00023052"/>
    </source>
</evidence>
<accession>G5GQY7</accession>
<comment type="caution">
    <text evidence="7">The sequence shown here is derived from an EMBL/GenBank/DDBJ whole genome shotgun (WGS) entry which is preliminary data.</text>
</comment>
<protein>
    <recommendedName>
        <fullName evidence="9">Acetolactate synthase</fullName>
    </recommendedName>
</protein>
<evidence type="ECO:0000256" key="3">
    <source>
        <dbReference type="RuleBase" id="RU362132"/>
    </source>
</evidence>
<dbReference type="SUPFAM" id="SSF52467">
    <property type="entry name" value="DHS-like NAD/FAD-binding domain"/>
    <property type="match status" value="1"/>
</dbReference>
<gene>
    <name evidence="7" type="ORF">HMPREF9334_01668</name>
</gene>
<dbReference type="GO" id="GO:0005948">
    <property type="term" value="C:acetolactate synthase complex"/>
    <property type="evidence" value="ECO:0007669"/>
    <property type="project" value="TreeGrafter"/>
</dbReference>
<dbReference type="SUPFAM" id="SSF52518">
    <property type="entry name" value="Thiamin diphosphate-binding fold (THDP-binding)"/>
    <property type="match status" value="2"/>
</dbReference>
<proteinExistence type="inferred from homology"/>
<evidence type="ECO:0000256" key="1">
    <source>
        <dbReference type="ARBA" id="ARBA00007812"/>
    </source>
</evidence>
<evidence type="ECO:0000259" key="5">
    <source>
        <dbReference type="Pfam" id="PF02775"/>
    </source>
</evidence>
<dbReference type="GO" id="GO:0050660">
    <property type="term" value="F:flavin adenine dinucleotide binding"/>
    <property type="evidence" value="ECO:0007669"/>
    <property type="project" value="TreeGrafter"/>
</dbReference>
<dbReference type="InterPro" id="IPR012000">
    <property type="entry name" value="Thiamin_PyroP_enz_cen_dom"/>
</dbReference>
<dbReference type="InterPro" id="IPR011766">
    <property type="entry name" value="TPP_enzyme_TPP-bd"/>
</dbReference>
<dbReference type="GO" id="GO:0009099">
    <property type="term" value="P:L-valine biosynthetic process"/>
    <property type="evidence" value="ECO:0007669"/>
    <property type="project" value="TreeGrafter"/>
</dbReference>
<dbReference type="PANTHER" id="PTHR18968">
    <property type="entry name" value="THIAMINE PYROPHOSPHATE ENZYMES"/>
    <property type="match status" value="1"/>
</dbReference>
<evidence type="ECO:0000313" key="7">
    <source>
        <dbReference type="EMBL" id="EHG20352.1"/>
    </source>
</evidence>
<dbReference type="RefSeq" id="WP_006693104.1">
    <property type="nucleotide sequence ID" value="NZ_JH376799.1"/>
</dbReference>
<name>G5GQY7_9FIRM</name>
<evidence type="ECO:0008006" key="9">
    <source>
        <dbReference type="Google" id="ProtNLM"/>
    </source>
</evidence>
<dbReference type="GO" id="GO:0000287">
    <property type="term" value="F:magnesium ion binding"/>
    <property type="evidence" value="ECO:0007669"/>
    <property type="project" value="InterPro"/>
</dbReference>
<dbReference type="Gene3D" id="3.40.50.970">
    <property type="match status" value="2"/>
</dbReference>
<dbReference type="Proteomes" id="UP000004129">
    <property type="component" value="Unassembled WGS sequence"/>
</dbReference>
<dbReference type="PATRIC" id="fig|679201.3.peg.1683"/>
<feature type="domain" description="Thiamine pyrophosphate enzyme N-terminal TPP-binding" evidence="6">
    <location>
        <begin position="1"/>
        <end position="106"/>
    </location>
</feature>
<feature type="domain" description="Thiamine pyrophosphate enzyme central" evidence="4">
    <location>
        <begin position="196"/>
        <end position="332"/>
    </location>
</feature>
<dbReference type="GO" id="GO:0003984">
    <property type="term" value="F:acetolactate synthase activity"/>
    <property type="evidence" value="ECO:0007669"/>
    <property type="project" value="TreeGrafter"/>
</dbReference>
<keyword evidence="2 3" id="KW-0786">Thiamine pyrophosphate</keyword>
<dbReference type="CDD" id="cd07035">
    <property type="entry name" value="TPP_PYR_POX_like"/>
    <property type="match status" value="1"/>
</dbReference>